<organism evidence="3 4">
    <name type="scientific">Mya arenaria</name>
    <name type="common">Soft-shell clam</name>
    <dbReference type="NCBI Taxonomy" id="6604"/>
    <lineage>
        <taxon>Eukaryota</taxon>
        <taxon>Metazoa</taxon>
        <taxon>Spiralia</taxon>
        <taxon>Lophotrochozoa</taxon>
        <taxon>Mollusca</taxon>
        <taxon>Bivalvia</taxon>
        <taxon>Autobranchia</taxon>
        <taxon>Heteroconchia</taxon>
        <taxon>Euheterodonta</taxon>
        <taxon>Imparidentia</taxon>
        <taxon>Neoheterodontei</taxon>
        <taxon>Myida</taxon>
        <taxon>Myoidea</taxon>
        <taxon>Myidae</taxon>
        <taxon>Mya</taxon>
    </lineage>
</organism>
<evidence type="ECO:0000256" key="1">
    <source>
        <dbReference type="SAM" id="Coils"/>
    </source>
</evidence>
<dbReference type="InterPro" id="IPR034608">
    <property type="entry name" value="CCDC125"/>
</dbReference>
<evidence type="ECO:0000313" key="3">
    <source>
        <dbReference type="EMBL" id="WAR21852.1"/>
    </source>
</evidence>
<protein>
    <submittedName>
        <fullName evidence="3">Uncharacterized protein</fullName>
    </submittedName>
</protein>
<feature type="coiled-coil region" evidence="1">
    <location>
        <begin position="179"/>
        <end position="209"/>
    </location>
</feature>
<accession>A0ABY7FLD1</accession>
<dbReference type="PANTHER" id="PTHR28616">
    <property type="entry name" value="COILED-COIL DOMAIN-CONTAINING PROTEIN 125"/>
    <property type="match status" value="1"/>
</dbReference>
<feature type="compositionally biased region" description="Acidic residues" evidence="2">
    <location>
        <begin position="1"/>
        <end position="12"/>
    </location>
</feature>
<feature type="region of interest" description="Disordered" evidence="2">
    <location>
        <begin position="1"/>
        <end position="37"/>
    </location>
</feature>
<evidence type="ECO:0000313" key="4">
    <source>
        <dbReference type="Proteomes" id="UP001164746"/>
    </source>
</evidence>
<evidence type="ECO:0000256" key="2">
    <source>
        <dbReference type="SAM" id="MobiDB-lite"/>
    </source>
</evidence>
<keyword evidence="1" id="KW-0175">Coiled coil</keyword>
<name>A0ABY7FLD1_MYAAR</name>
<proteinExistence type="predicted"/>
<dbReference type="Proteomes" id="UP001164746">
    <property type="component" value="Chromosome 12"/>
</dbReference>
<dbReference type="EMBL" id="CP111023">
    <property type="protein sequence ID" value="WAR21852.1"/>
    <property type="molecule type" value="Genomic_DNA"/>
</dbReference>
<sequence length="340" mass="39037">MSAANSDDDFTEADLGMGDGLKPGTLTIDPMDSAEFNTSRKIDQHSDRLSFGCQNCEEQGSDSEEEFVLMPISQVQQLKAQYSHLLNKSKRCSETNIVHETDNLIYDGRYFTDKCGVRIPESIKNMEGFGKSDKCKKDDQTPTFPVYADVPYGTSIRQQKELFKHNLEEIRKKNMLGPLDEVEELRTELETCEQRLESKYKAIDILRQQKKLKEDLKSVRALQEKLPRNLPRMCQENRELQASLEGRTDELRSLTASKMALSRENDELLALLDVQERARYEQTRSPGAAEESYGHFSSMELNEKNEALAHQKLAAQILGDRNKTETLKYMCVREKNELKY</sequence>
<gene>
    <name evidence="3" type="ORF">MAR_015826</name>
</gene>
<reference evidence="3" key="1">
    <citation type="submission" date="2022-11" db="EMBL/GenBank/DDBJ databases">
        <title>Centuries of genome instability and evolution in soft-shell clam transmissible cancer (bioRxiv).</title>
        <authorList>
            <person name="Hart S.F.M."/>
            <person name="Yonemitsu M.A."/>
            <person name="Giersch R.M."/>
            <person name="Beal B.F."/>
            <person name="Arriagada G."/>
            <person name="Davis B.W."/>
            <person name="Ostrander E.A."/>
            <person name="Goff S.P."/>
            <person name="Metzger M.J."/>
        </authorList>
    </citation>
    <scope>NUCLEOTIDE SEQUENCE</scope>
    <source>
        <strain evidence="3">MELC-2E11</strain>
        <tissue evidence="3">Siphon/mantle</tissue>
    </source>
</reference>
<keyword evidence="4" id="KW-1185">Reference proteome</keyword>
<dbReference type="PANTHER" id="PTHR28616:SF1">
    <property type="entry name" value="COILED-COIL DOMAIN-CONTAINING PROTEIN 125"/>
    <property type="match status" value="1"/>
</dbReference>